<evidence type="ECO:0000256" key="1">
    <source>
        <dbReference type="SAM" id="MobiDB-lite"/>
    </source>
</evidence>
<feature type="compositionally biased region" description="Pro residues" evidence="1">
    <location>
        <begin position="321"/>
        <end position="331"/>
    </location>
</feature>
<organism evidence="2 3">
    <name type="scientific">Pseudomonas fluorescens</name>
    <dbReference type="NCBI Taxonomy" id="294"/>
    <lineage>
        <taxon>Bacteria</taxon>
        <taxon>Pseudomonadati</taxon>
        <taxon>Pseudomonadota</taxon>
        <taxon>Gammaproteobacteria</taxon>
        <taxon>Pseudomonadales</taxon>
        <taxon>Pseudomonadaceae</taxon>
        <taxon>Pseudomonas</taxon>
    </lineage>
</organism>
<dbReference type="EMBL" id="CP063233">
    <property type="protein sequence ID" value="QOU03368.1"/>
    <property type="molecule type" value="Genomic_DNA"/>
</dbReference>
<dbReference type="PRINTS" id="PR01217">
    <property type="entry name" value="PRICHEXTENSN"/>
</dbReference>
<sequence length="359" mass="39418">MSLSINNSPFVNVDKSVYDRSPASADVNKSALPAKADTRAPVRSDCFQVAPNNVIVNGGALTKLFDMFDMVFRAMREVLSGRNIAADVLPQSGQLPGVKPDARQLPVTPDKGNLPLKPQQRDLPGVKLPMEPRYVDPAWVRPDEHEHEPHEELVLPPHISVNNDAKANVHVNVNVNVGHCHCPDTQSLPDGGLKPRVLPDLPKPVVEPRLNVKPWVTPRPKPEVKPGVTPSPRPEVELNVKPWVTPRPKPEVKPGVTPSPRPEAELNVKPWVTPRPKPEVKPGVTPSPRPEVKLNMNPDTTPSPKPEAQSDVKPNVTPTPEVTPQPAPPVTPDLTSPAPTDNRFDPRSWRFAPRPKFMS</sequence>
<protein>
    <submittedName>
        <fullName evidence="2">Uncharacterized protein</fullName>
    </submittedName>
</protein>
<dbReference type="AlphaFoldDB" id="A0A7M2J4E1"/>
<reference evidence="2 3" key="1">
    <citation type="submission" date="2020-10" db="EMBL/GenBank/DDBJ databases">
        <title>Complete genome sequence of a novel Pseudomonas fluorescens strain isolated from the flower of kumarahou (Pomaderris kumeraho).</title>
        <authorList>
            <person name="Summers M.C."/>
            <person name="Nowak V."/>
            <person name="Fairhurst M.J."/>
            <person name="Owen J.G."/>
            <person name="Gerth M.L."/>
            <person name="Patrick W.M."/>
        </authorList>
    </citation>
    <scope>NUCLEOTIDE SEQUENCE [LARGE SCALE GENOMIC DNA]</scope>
    <source>
        <strain evidence="2 3">KF1</strain>
    </source>
</reference>
<evidence type="ECO:0000313" key="3">
    <source>
        <dbReference type="Proteomes" id="UP000593833"/>
    </source>
</evidence>
<name>A0A7M2J4E1_PSEFL</name>
<dbReference type="Proteomes" id="UP000593833">
    <property type="component" value="Chromosome"/>
</dbReference>
<dbReference type="RefSeq" id="WP_193689594.1">
    <property type="nucleotide sequence ID" value="NZ_CP063233.1"/>
</dbReference>
<accession>A0A7M2J4E1</accession>
<gene>
    <name evidence="2" type="ORF">IM720_22045</name>
</gene>
<evidence type="ECO:0000313" key="2">
    <source>
        <dbReference type="EMBL" id="QOU03368.1"/>
    </source>
</evidence>
<feature type="region of interest" description="Disordered" evidence="1">
    <location>
        <begin position="183"/>
        <end position="359"/>
    </location>
</feature>
<proteinExistence type="predicted"/>
<feature type="region of interest" description="Disordered" evidence="1">
    <location>
        <begin position="106"/>
        <end position="129"/>
    </location>
</feature>